<proteinExistence type="predicted"/>
<evidence type="ECO:0000313" key="2">
    <source>
        <dbReference type="EMBL" id="MEA3570716.1"/>
    </source>
</evidence>
<keyword evidence="1" id="KW-1133">Transmembrane helix</keyword>
<organism evidence="2 3">
    <name type="scientific">Paenibacillus phoenicis</name>
    <dbReference type="NCBI Taxonomy" id="554117"/>
    <lineage>
        <taxon>Bacteria</taxon>
        <taxon>Bacillati</taxon>
        <taxon>Bacillota</taxon>
        <taxon>Bacilli</taxon>
        <taxon>Bacillales</taxon>
        <taxon>Paenibacillaceae</taxon>
        <taxon>Paenibacillus</taxon>
    </lineage>
</organism>
<dbReference type="Gene3D" id="3.40.50.150">
    <property type="entry name" value="Vaccinia Virus protein VP39"/>
    <property type="match status" value="1"/>
</dbReference>
<keyword evidence="1" id="KW-0472">Membrane</keyword>
<evidence type="ECO:0000256" key="1">
    <source>
        <dbReference type="SAM" id="Phobius"/>
    </source>
</evidence>
<feature type="transmembrane region" description="Helical" evidence="1">
    <location>
        <begin position="656"/>
        <end position="675"/>
    </location>
</feature>
<protein>
    <submittedName>
        <fullName evidence="2">Spermine synthase</fullName>
    </submittedName>
</protein>
<name>A0ABU5PL88_9BACL</name>
<keyword evidence="3" id="KW-1185">Reference proteome</keyword>
<dbReference type="Proteomes" id="UP001292216">
    <property type="component" value="Unassembled WGS sequence"/>
</dbReference>
<feature type="transmembrane region" description="Helical" evidence="1">
    <location>
        <begin position="41"/>
        <end position="63"/>
    </location>
</feature>
<feature type="transmembrane region" description="Helical" evidence="1">
    <location>
        <begin position="108"/>
        <end position="128"/>
    </location>
</feature>
<dbReference type="CDD" id="cd02440">
    <property type="entry name" value="AdoMet_MTases"/>
    <property type="match status" value="1"/>
</dbReference>
<feature type="transmembrane region" description="Helical" evidence="1">
    <location>
        <begin position="12"/>
        <end position="35"/>
    </location>
</feature>
<dbReference type="SUPFAM" id="SSF53335">
    <property type="entry name" value="S-adenosyl-L-methionine-dependent methyltransferases"/>
    <property type="match status" value="1"/>
</dbReference>
<dbReference type="RefSeq" id="WP_323077434.1">
    <property type="nucleotide sequence ID" value="NZ_CBCSKM010000018.1"/>
</dbReference>
<feature type="transmembrane region" description="Helical" evidence="1">
    <location>
        <begin position="560"/>
        <end position="580"/>
    </location>
</feature>
<dbReference type="InterPro" id="IPR036259">
    <property type="entry name" value="MFS_trans_sf"/>
</dbReference>
<feature type="transmembrane region" description="Helical" evidence="1">
    <location>
        <begin position="83"/>
        <end position="102"/>
    </location>
</feature>
<dbReference type="EMBL" id="JAYERP010000001">
    <property type="protein sequence ID" value="MEA3570716.1"/>
    <property type="molecule type" value="Genomic_DNA"/>
</dbReference>
<sequence length="766" mass="84243">MIKPINIKGNLLILSSIFLVSVSLFVYQVILTRIFSALLSYHYIFLVTSFAICGVGIGSVLVYMQQKKTKALGKRIKPQGLGYAALLLAFIYLVILSVIYKLPYINSVLIYAVLGTFPFVIGGYYISLLFRLSAGISNKLYFADLLGSGVGSVAVLLLLNNSGMFRSSLVISIVALLAALSISLFSNFKRLIAVTIVSLILLSLGLLIPVQYINSIEKNFNGLLTNSGKTFGSYQNEGENAEIISTEWNSFSRTDVIRLPEIPDYMVVTIDGAANAPMMKYNGDLSSLEKYKKETEFLPFSMGKNDKSLIIGPGGGRDILYALAAGSKDITAVEINTSSINAVKKYSDYNGNIYNLPEVKVYPEDGRNFVRKTKDKFDMIFLSLVMTNASQSVGYALSENYIYTVEAVKDYLKKLESNGRVAFLVHDQNDLEKIVSTSISALMNRGIPLKEAPKHIAIFTKAMPQSEHGDDAAHIHYPVVIIKNAPFTENESNQLIGMALENGNIPLFLPNIYEEGPLKHLEDEHDNFEQFTAKFSNNVVPSTDDSPYFYNFEKGLPTSLLILLAAVGIGSVVFFAPFLIRNRSLMRPALYFGLLGAGFMLIETPLIQKFSLYFGHPVITFSFVLAALLVGSGVGGYMSRNKSLNKILKNERIPPLLVVVVNIALILFLEKMFLITSEWSLVNKIIVASILVMIQGFFMGIPFPRGLKRLEESGKVDAIPMMFGINGVMSVIGSVLAVILSMSLGFNGALLVGGFIYALISVINRP</sequence>
<feature type="transmembrane region" description="Helical" evidence="1">
    <location>
        <begin position="746"/>
        <end position="763"/>
    </location>
</feature>
<feature type="transmembrane region" description="Helical" evidence="1">
    <location>
        <begin position="192"/>
        <end position="213"/>
    </location>
</feature>
<accession>A0ABU5PL88</accession>
<feature type="transmembrane region" description="Helical" evidence="1">
    <location>
        <begin position="681"/>
        <end position="701"/>
    </location>
</feature>
<feature type="transmembrane region" description="Helical" evidence="1">
    <location>
        <begin position="721"/>
        <end position="740"/>
    </location>
</feature>
<dbReference type="InterPro" id="IPR029063">
    <property type="entry name" value="SAM-dependent_MTases_sf"/>
</dbReference>
<feature type="transmembrane region" description="Helical" evidence="1">
    <location>
        <begin position="589"/>
        <end position="607"/>
    </location>
</feature>
<dbReference type="SUPFAM" id="SSF103473">
    <property type="entry name" value="MFS general substrate transporter"/>
    <property type="match status" value="1"/>
</dbReference>
<feature type="transmembrane region" description="Helical" evidence="1">
    <location>
        <begin position="165"/>
        <end position="185"/>
    </location>
</feature>
<comment type="caution">
    <text evidence="2">The sequence shown here is derived from an EMBL/GenBank/DDBJ whole genome shotgun (WGS) entry which is preliminary data.</text>
</comment>
<feature type="transmembrane region" description="Helical" evidence="1">
    <location>
        <begin position="140"/>
        <end position="159"/>
    </location>
</feature>
<evidence type="ECO:0000313" key="3">
    <source>
        <dbReference type="Proteomes" id="UP001292216"/>
    </source>
</evidence>
<gene>
    <name evidence="2" type="ORF">U9M73_11965</name>
</gene>
<keyword evidence="1" id="KW-0812">Transmembrane</keyword>
<feature type="transmembrane region" description="Helical" evidence="1">
    <location>
        <begin position="613"/>
        <end position="635"/>
    </location>
</feature>
<reference evidence="2 3" key="1">
    <citation type="submission" date="2023-12" db="EMBL/GenBank/DDBJ databases">
        <title>Whole genome sequencing of Paenibacillus phoenicis isolated from the Phoenix Mars Lander spacecraft assembly facility.</title>
        <authorList>
            <person name="Garcia A."/>
            <person name="Venkateswaran K."/>
        </authorList>
    </citation>
    <scope>NUCLEOTIDE SEQUENCE [LARGE SCALE GENOMIC DNA]</scope>
    <source>
        <strain evidence="2 3">3PO2SA</strain>
    </source>
</reference>
<dbReference type="Pfam" id="PF01564">
    <property type="entry name" value="Spermine_synth"/>
    <property type="match status" value="1"/>
</dbReference>